<feature type="compositionally biased region" description="Basic and acidic residues" evidence="1">
    <location>
        <begin position="154"/>
        <end position="166"/>
    </location>
</feature>
<name>A0ABN9TAU3_9DINO</name>
<evidence type="ECO:0000313" key="2">
    <source>
        <dbReference type="EMBL" id="CAK0842576.1"/>
    </source>
</evidence>
<feature type="compositionally biased region" description="Low complexity" evidence="1">
    <location>
        <begin position="44"/>
        <end position="54"/>
    </location>
</feature>
<sequence length="194" mass="20037">MQHYALRAGLGAQILPPSSAQTFSARSRTGLFWPSRPARRLSSAAAAAAASARGAGEDNCASRPPRPPSRGGAGGSGRATGGDRPPLPGRPPGARRGGTCGPCPARSPEAFARAAGTGPRATEAVHGNPSVHGQAQGEEEEEEEEAEGEEGEQERERAALAGESRRAGSRLQPLATPRGQHEHPAPHRRAKQTT</sequence>
<feature type="compositionally biased region" description="Acidic residues" evidence="1">
    <location>
        <begin position="137"/>
        <end position="153"/>
    </location>
</feature>
<feature type="region of interest" description="Disordered" evidence="1">
    <location>
        <begin position="1"/>
        <end position="25"/>
    </location>
</feature>
<dbReference type="EMBL" id="CAUYUJ010014526">
    <property type="protein sequence ID" value="CAK0842576.1"/>
    <property type="molecule type" value="Genomic_DNA"/>
</dbReference>
<protein>
    <submittedName>
        <fullName evidence="2">Uncharacterized protein</fullName>
    </submittedName>
</protein>
<keyword evidence="3" id="KW-1185">Reference proteome</keyword>
<evidence type="ECO:0000313" key="3">
    <source>
        <dbReference type="Proteomes" id="UP001189429"/>
    </source>
</evidence>
<dbReference type="Proteomes" id="UP001189429">
    <property type="component" value="Unassembled WGS sequence"/>
</dbReference>
<gene>
    <name evidence="2" type="ORF">PCOR1329_LOCUS37331</name>
</gene>
<reference evidence="2" key="1">
    <citation type="submission" date="2023-10" db="EMBL/GenBank/DDBJ databases">
        <authorList>
            <person name="Chen Y."/>
            <person name="Shah S."/>
            <person name="Dougan E. K."/>
            <person name="Thang M."/>
            <person name="Chan C."/>
        </authorList>
    </citation>
    <scope>NUCLEOTIDE SEQUENCE [LARGE SCALE GENOMIC DNA]</scope>
</reference>
<feature type="compositionally biased region" description="Polar residues" evidence="1">
    <location>
        <begin position="16"/>
        <end position="25"/>
    </location>
</feature>
<feature type="region of interest" description="Disordered" evidence="1">
    <location>
        <begin position="44"/>
        <end position="194"/>
    </location>
</feature>
<proteinExistence type="predicted"/>
<comment type="caution">
    <text evidence="2">The sequence shown here is derived from an EMBL/GenBank/DDBJ whole genome shotgun (WGS) entry which is preliminary data.</text>
</comment>
<accession>A0ABN9TAU3</accession>
<feature type="compositionally biased region" description="Gly residues" evidence="1">
    <location>
        <begin position="71"/>
        <end position="80"/>
    </location>
</feature>
<evidence type="ECO:0000256" key="1">
    <source>
        <dbReference type="SAM" id="MobiDB-lite"/>
    </source>
</evidence>
<organism evidence="2 3">
    <name type="scientific">Prorocentrum cordatum</name>
    <dbReference type="NCBI Taxonomy" id="2364126"/>
    <lineage>
        <taxon>Eukaryota</taxon>
        <taxon>Sar</taxon>
        <taxon>Alveolata</taxon>
        <taxon>Dinophyceae</taxon>
        <taxon>Prorocentrales</taxon>
        <taxon>Prorocentraceae</taxon>
        <taxon>Prorocentrum</taxon>
    </lineage>
</organism>